<feature type="transmembrane region" description="Helical" evidence="8">
    <location>
        <begin position="35"/>
        <end position="58"/>
    </location>
</feature>
<protein>
    <recommendedName>
        <fullName evidence="8">Putative manganese efflux pump MntP</fullName>
    </recommendedName>
</protein>
<dbReference type="InterPro" id="IPR036259">
    <property type="entry name" value="MFS_trans_sf"/>
</dbReference>
<dbReference type="PANTHER" id="PTHR35529">
    <property type="entry name" value="MANGANESE EFFLUX PUMP MNTP-RELATED"/>
    <property type="match status" value="1"/>
</dbReference>
<reference evidence="9" key="1">
    <citation type="submission" date="2020-10" db="EMBL/GenBank/DDBJ databases">
        <authorList>
            <person name="Gilroy R."/>
        </authorList>
    </citation>
    <scope>NUCLEOTIDE SEQUENCE</scope>
    <source>
        <strain evidence="9">E3-2379</strain>
    </source>
</reference>
<comment type="function">
    <text evidence="8">Probably functions as a manganese efflux pump.</text>
</comment>
<evidence type="ECO:0000256" key="6">
    <source>
        <dbReference type="ARBA" id="ARBA00023136"/>
    </source>
</evidence>
<name>A0A9D9I075_9FIRM</name>
<evidence type="ECO:0000256" key="7">
    <source>
        <dbReference type="ARBA" id="ARBA00023211"/>
    </source>
</evidence>
<gene>
    <name evidence="8" type="primary">mntP</name>
    <name evidence="9" type="ORF">IAC13_06520</name>
</gene>
<feature type="transmembrane region" description="Helical" evidence="8">
    <location>
        <begin position="166"/>
        <end position="183"/>
    </location>
</feature>
<comment type="subcellular location">
    <subcellularLocation>
        <location evidence="8">Cell membrane</location>
        <topology evidence="8">Multi-pass membrane protein</topology>
    </subcellularLocation>
</comment>
<comment type="caution">
    <text evidence="9">The sequence shown here is derived from an EMBL/GenBank/DDBJ whole genome shotgun (WGS) entry which is preliminary data.</text>
</comment>
<feature type="transmembrane region" description="Helical" evidence="8">
    <location>
        <begin position="64"/>
        <end position="85"/>
    </location>
</feature>
<sequence>MQIFEVSLIGIGLAMDAFAVSICKGLQMRKINYRFTTIIAGFFGVFQAIMPFIGWMLGKQFQRYIVSIDHWIAFVLLGMIGFNMIRESREEEKDTYNQQLEKLDYKELVLLAIATSIDALAIGVTFAFLKVNIISSITIIGVITFIIAFSGVFIGNIFGMKYKAKAEIFGGAVLILIGIKILLEHLNILAI</sequence>
<comment type="similarity">
    <text evidence="8">Belongs to the MntP (TC 9.B.29) family.</text>
</comment>
<evidence type="ECO:0000256" key="8">
    <source>
        <dbReference type="HAMAP-Rule" id="MF_01521"/>
    </source>
</evidence>
<evidence type="ECO:0000256" key="2">
    <source>
        <dbReference type="ARBA" id="ARBA00022475"/>
    </source>
</evidence>
<evidence type="ECO:0000256" key="5">
    <source>
        <dbReference type="ARBA" id="ARBA00023065"/>
    </source>
</evidence>
<feature type="transmembrane region" description="Helical" evidence="8">
    <location>
        <begin position="6"/>
        <end position="23"/>
    </location>
</feature>
<dbReference type="SUPFAM" id="SSF103473">
    <property type="entry name" value="MFS general substrate transporter"/>
    <property type="match status" value="1"/>
</dbReference>
<evidence type="ECO:0000313" key="10">
    <source>
        <dbReference type="Proteomes" id="UP000823618"/>
    </source>
</evidence>
<dbReference type="AlphaFoldDB" id="A0A9D9I075"/>
<dbReference type="InterPro" id="IPR022929">
    <property type="entry name" value="Put_MntP"/>
</dbReference>
<feature type="transmembrane region" description="Helical" evidence="8">
    <location>
        <begin position="133"/>
        <end position="154"/>
    </location>
</feature>
<dbReference type="GO" id="GO:0005886">
    <property type="term" value="C:plasma membrane"/>
    <property type="evidence" value="ECO:0007669"/>
    <property type="project" value="UniProtKB-SubCell"/>
</dbReference>
<evidence type="ECO:0000256" key="3">
    <source>
        <dbReference type="ARBA" id="ARBA00022692"/>
    </source>
</evidence>
<keyword evidence="6 8" id="KW-0472">Membrane</keyword>
<dbReference type="Proteomes" id="UP000823618">
    <property type="component" value="Unassembled WGS sequence"/>
</dbReference>
<keyword evidence="1 8" id="KW-0813">Transport</keyword>
<dbReference type="Pfam" id="PF02659">
    <property type="entry name" value="Mntp"/>
    <property type="match status" value="1"/>
</dbReference>
<proteinExistence type="inferred from homology"/>
<evidence type="ECO:0000313" key="9">
    <source>
        <dbReference type="EMBL" id="MBO8463566.1"/>
    </source>
</evidence>
<feature type="transmembrane region" description="Helical" evidence="8">
    <location>
        <begin position="108"/>
        <end position="127"/>
    </location>
</feature>
<keyword evidence="3 8" id="KW-0812">Transmembrane</keyword>
<dbReference type="EMBL" id="JADIML010000177">
    <property type="protein sequence ID" value="MBO8463566.1"/>
    <property type="molecule type" value="Genomic_DNA"/>
</dbReference>
<keyword evidence="7 8" id="KW-0464">Manganese</keyword>
<dbReference type="InterPro" id="IPR003810">
    <property type="entry name" value="Mntp/YtaF"/>
</dbReference>
<keyword evidence="2 8" id="KW-1003">Cell membrane</keyword>
<evidence type="ECO:0000256" key="1">
    <source>
        <dbReference type="ARBA" id="ARBA00022448"/>
    </source>
</evidence>
<dbReference type="HAMAP" id="MF_01521">
    <property type="entry name" value="MntP_pump"/>
    <property type="match status" value="1"/>
</dbReference>
<evidence type="ECO:0000256" key="4">
    <source>
        <dbReference type="ARBA" id="ARBA00022989"/>
    </source>
</evidence>
<dbReference type="GO" id="GO:0005384">
    <property type="term" value="F:manganese ion transmembrane transporter activity"/>
    <property type="evidence" value="ECO:0007669"/>
    <property type="project" value="UniProtKB-UniRule"/>
</dbReference>
<keyword evidence="5 8" id="KW-0406">Ion transport</keyword>
<dbReference type="PANTHER" id="PTHR35529:SF1">
    <property type="entry name" value="MANGANESE EFFLUX PUMP MNTP-RELATED"/>
    <property type="match status" value="1"/>
</dbReference>
<reference evidence="9" key="2">
    <citation type="journal article" date="2021" name="PeerJ">
        <title>Extensive microbial diversity within the chicken gut microbiome revealed by metagenomics and culture.</title>
        <authorList>
            <person name="Gilroy R."/>
            <person name="Ravi A."/>
            <person name="Getino M."/>
            <person name="Pursley I."/>
            <person name="Horton D.L."/>
            <person name="Alikhan N.F."/>
            <person name="Baker D."/>
            <person name="Gharbi K."/>
            <person name="Hall N."/>
            <person name="Watson M."/>
            <person name="Adriaenssens E.M."/>
            <person name="Foster-Nyarko E."/>
            <person name="Jarju S."/>
            <person name="Secka A."/>
            <person name="Antonio M."/>
            <person name="Oren A."/>
            <person name="Chaudhuri R.R."/>
            <person name="La Ragione R."/>
            <person name="Hildebrand F."/>
            <person name="Pallen M.J."/>
        </authorList>
    </citation>
    <scope>NUCLEOTIDE SEQUENCE</scope>
    <source>
        <strain evidence="9">E3-2379</strain>
    </source>
</reference>
<accession>A0A9D9I075</accession>
<organism evidence="9 10">
    <name type="scientific">Candidatus Scybalomonas excrementavium</name>
    <dbReference type="NCBI Taxonomy" id="2840943"/>
    <lineage>
        <taxon>Bacteria</taxon>
        <taxon>Bacillati</taxon>
        <taxon>Bacillota</taxon>
        <taxon>Clostridia</taxon>
        <taxon>Lachnospirales</taxon>
        <taxon>Lachnospiraceae</taxon>
        <taxon>Lachnospiraceae incertae sedis</taxon>
        <taxon>Candidatus Scybalomonas</taxon>
    </lineage>
</organism>
<keyword evidence="4 8" id="KW-1133">Transmembrane helix</keyword>